<sequence length="106" mass="11643">MPWMFKKTKRLLLPISSVAFVVSLVALVLAIILGNKNPDKPVTNLKYNDIMQIVGKVCYSTAQNDSLLAQEADATPSMCSLNTVYNNIAVSFNLRPGADWLYGHLG</sequence>
<dbReference type="Proteomes" id="UP000076420">
    <property type="component" value="Unassembled WGS sequence"/>
</dbReference>
<proteinExistence type="predicted"/>
<dbReference type="AlphaFoldDB" id="A0A2C9KE31"/>
<name>A0A2C9KE31_BIOGL</name>
<dbReference type="EnsemblMetazoa" id="BGLB018117-RA">
    <property type="protein sequence ID" value="BGLB018117-PA"/>
    <property type="gene ID" value="BGLB018117"/>
</dbReference>
<evidence type="ECO:0000313" key="2">
    <source>
        <dbReference type="Proteomes" id="UP000076420"/>
    </source>
</evidence>
<dbReference type="EnsemblMetazoa" id="BGLB018117-RB">
    <property type="protein sequence ID" value="BGLB018117-PB"/>
    <property type="gene ID" value="BGLB018117"/>
</dbReference>
<protein>
    <submittedName>
        <fullName evidence="1">Uncharacterized protein</fullName>
    </submittedName>
</protein>
<dbReference type="VEuPathDB" id="VectorBase:BGLB018117"/>
<dbReference type="OrthoDB" id="5983780at2759"/>
<dbReference type="VEuPathDB" id="VectorBase:BGLAX_026576"/>
<dbReference type="KEGG" id="bgt:106063192"/>
<organism evidence="1 2">
    <name type="scientific">Biomphalaria glabrata</name>
    <name type="common">Bloodfluke planorb</name>
    <name type="synonym">Freshwater snail</name>
    <dbReference type="NCBI Taxonomy" id="6526"/>
    <lineage>
        <taxon>Eukaryota</taxon>
        <taxon>Metazoa</taxon>
        <taxon>Spiralia</taxon>
        <taxon>Lophotrochozoa</taxon>
        <taxon>Mollusca</taxon>
        <taxon>Gastropoda</taxon>
        <taxon>Heterobranchia</taxon>
        <taxon>Euthyneura</taxon>
        <taxon>Panpulmonata</taxon>
        <taxon>Hygrophila</taxon>
        <taxon>Lymnaeoidea</taxon>
        <taxon>Planorbidae</taxon>
        <taxon>Biomphalaria</taxon>
    </lineage>
</organism>
<gene>
    <name evidence="1" type="primary">106063192</name>
</gene>
<evidence type="ECO:0000313" key="1">
    <source>
        <dbReference type="EnsemblMetazoa" id="BGLB018117-PA"/>
    </source>
</evidence>
<accession>A0A2C9KE31</accession>
<reference evidence="1" key="1">
    <citation type="submission" date="2020-05" db="UniProtKB">
        <authorList>
            <consortium name="EnsemblMetazoa"/>
        </authorList>
    </citation>
    <scope>IDENTIFICATION</scope>
    <source>
        <strain evidence="1">BB02</strain>
    </source>
</reference>